<proteinExistence type="predicted"/>
<reference evidence="1 2" key="1">
    <citation type="submission" date="2019-10" db="EMBL/GenBank/DDBJ databases">
        <title>Two novel species isolated from a subtropical stream in China.</title>
        <authorList>
            <person name="Lu H."/>
        </authorList>
    </citation>
    <scope>NUCLEOTIDE SEQUENCE [LARGE SCALE GENOMIC DNA]</scope>
    <source>
        <strain evidence="1 2">FT29W</strain>
    </source>
</reference>
<dbReference type="Gene3D" id="1.10.1200.10">
    <property type="entry name" value="ACP-like"/>
    <property type="match status" value="1"/>
</dbReference>
<evidence type="ECO:0000313" key="2">
    <source>
        <dbReference type="Proteomes" id="UP000440498"/>
    </source>
</evidence>
<dbReference type="Proteomes" id="UP000440498">
    <property type="component" value="Unassembled WGS sequence"/>
</dbReference>
<accession>A0A6A7N5N0</accession>
<dbReference type="EMBL" id="WHUG01000008">
    <property type="protein sequence ID" value="MQA40383.1"/>
    <property type="molecule type" value="Genomic_DNA"/>
</dbReference>
<dbReference type="RefSeq" id="WP_152839600.1">
    <property type="nucleotide sequence ID" value="NZ_WHUG01000008.1"/>
</dbReference>
<protein>
    <recommendedName>
        <fullName evidence="3">Acyl carrier protein</fullName>
    </recommendedName>
</protein>
<name>A0A6A7N5N0_9BURK</name>
<dbReference type="AlphaFoldDB" id="A0A6A7N5N0"/>
<organism evidence="1 2">
    <name type="scientific">Rugamonas aquatica</name>
    <dbReference type="NCBI Taxonomy" id="2743357"/>
    <lineage>
        <taxon>Bacteria</taxon>
        <taxon>Pseudomonadati</taxon>
        <taxon>Pseudomonadota</taxon>
        <taxon>Betaproteobacteria</taxon>
        <taxon>Burkholderiales</taxon>
        <taxon>Oxalobacteraceae</taxon>
        <taxon>Telluria group</taxon>
        <taxon>Rugamonas</taxon>
    </lineage>
</organism>
<evidence type="ECO:0000313" key="1">
    <source>
        <dbReference type="EMBL" id="MQA40383.1"/>
    </source>
</evidence>
<keyword evidence="2" id="KW-1185">Reference proteome</keyword>
<dbReference type="SUPFAM" id="SSF47336">
    <property type="entry name" value="ACP-like"/>
    <property type="match status" value="1"/>
</dbReference>
<comment type="caution">
    <text evidence="1">The sequence shown here is derived from an EMBL/GenBank/DDBJ whole genome shotgun (WGS) entry which is preliminary data.</text>
</comment>
<dbReference type="InterPro" id="IPR036736">
    <property type="entry name" value="ACP-like_sf"/>
</dbReference>
<gene>
    <name evidence="1" type="ORF">GEV02_19710</name>
</gene>
<evidence type="ECO:0008006" key="3">
    <source>
        <dbReference type="Google" id="ProtNLM"/>
    </source>
</evidence>
<sequence length="76" mass="8394">MFDDHAVMAFFKQRMPDLALQPSTLLADVLDSLTFLDFFLFLEQALDDTLTLDQVAQCATVGELVSLLDTAACPPK</sequence>